<evidence type="ECO:0000256" key="8">
    <source>
        <dbReference type="ARBA" id="ARBA00026106"/>
    </source>
</evidence>
<evidence type="ECO:0000256" key="1">
    <source>
        <dbReference type="ARBA" id="ARBA00001933"/>
    </source>
</evidence>
<evidence type="ECO:0000256" key="3">
    <source>
        <dbReference type="ARBA" id="ARBA00022576"/>
    </source>
</evidence>
<evidence type="ECO:0000256" key="4">
    <source>
        <dbReference type="ARBA" id="ARBA00022679"/>
    </source>
</evidence>
<sequence>MTKPPEENEPSYQLYMTERTAVLDSLAKRAHMVTEVFNTIMKELPPKHETCRSGLFQIVLALVAYTPLMNDPNIPSDSKERAREILSGCAGGSIGSYTDSAGMEVIRRQVARFIEKRDCVPCKWEDIMLFNGASEAIKMVLRMLNNEIDGKKTGMLIPIPTFPLYTASVTKFNMQLIIYYLDENK</sequence>
<dbReference type="Proteomes" id="UP001233999">
    <property type="component" value="Unassembled WGS sequence"/>
</dbReference>
<name>A0AAD8EMU3_DIPPU</name>
<dbReference type="InterPro" id="IPR015421">
    <property type="entry name" value="PyrdxlP-dep_Trfase_major"/>
</dbReference>
<proteinExistence type="inferred from homology"/>
<comment type="caution">
    <text evidence="11">The sequence shown here is derived from an EMBL/GenBank/DDBJ whole genome shotgun (WGS) entry which is preliminary data.</text>
</comment>
<dbReference type="GO" id="GO:0030170">
    <property type="term" value="F:pyridoxal phosphate binding"/>
    <property type="evidence" value="ECO:0007669"/>
    <property type="project" value="InterPro"/>
</dbReference>
<dbReference type="InterPro" id="IPR004839">
    <property type="entry name" value="Aminotransferase_I/II_large"/>
</dbReference>
<accession>A0AAD8EMU3</accession>
<protein>
    <recommendedName>
        <fullName evidence="8">alanine transaminase</fullName>
        <ecNumber evidence="8">2.6.1.2</ecNumber>
    </recommendedName>
</protein>
<gene>
    <name evidence="11" type="ORF">L9F63_013164</name>
</gene>
<dbReference type="InterPro" id="IPR015424">
    <property type="entry name" value="PyrdxlP-dep_Trfase"/>
</dbReference>
<dbReference type="PANTHER" id="PTHR11751">
    <property type="entry name" value="ALANINE AMINOTRANSFERASE"/>
    <property type="match status" value="1"/>
</dbReference>
<comment type="similarity">
    <text evidence="7">Belongs to the class-I pyridoxal-phosphate-dependent aminotransferase family. Alanine aminotransferase subfamily.</text>
</comment>
<evidence type="ECO:0000256" key="7">
    <source>
        <dbReference type="ARBA" id="ARBA00025785"/>
    </source>
</evidence>
<dbReference type="PANTHER" id="PTHR11751:SF29">
    <property type="entry name" value="ALANINE TRANSAMINASE"/>
    <property type="match status" value="1"/>
</dbReference>
<comment type="cofactor">
    <cofactor evidence="1">
        <name>pyridoxal 5'-phosphate</name>
        <dbReference type="ChEBI" id="CHEBI:597326"/>
    </cofactor>
</comment>
<dbReference type="EMBL" id="JASPKZ010002322">
    <property type="protein sequence ID" value="KAJ9595649.1"/>
    <property type="molecule type" value="Genomic_DNA"/>
</dbReference>
<dbReference type="InterPro" id="IPR045088">
    <property type="entry name" value="ALAT1/2-like"/>
</dbReference>
<comment type="catalytic activity">
    <reaction evidence="9">
        <text>L-alanine + 2-oxoglutarate = pyruvate + L-glutamate</text>
        <dbReference type="Rhea" id="RHEA:19453"/>
        <dbReference type="ChEBI" id="CHEBI:15361"/>
        <dbReference type="ChEBI" id="CHEBI:16810"/>
        <dbReference type="ChEBI" id="CHEBI:29985"/>
        <dbReference type="ChEBI" id="CHEBI:57972"/>
        <dbReference type="EC" id="2.6.1.2"/>
    </reaction>
</comment>
<dbReference type="GO" id="GO:0004021">
    <property type="term" value="F:L-alanine:2-oxoglutarate aminotransferase activity"/>
    <property type="evidence" value="ECO:0007669"/>
    <property type="project" value="UniProtKB-EC"/>
</dbReference>
<comment type="pathway">
    <text evidence="6">Amino-acid degradation; L-alanine degradation via transaminase pathway; pyruvate from L-alanine: step 1/1.</text>
</comment>
<reference evidence="11" key="1">
    <citation type="journal article" date="2023" name="IScience">
        <title>Live-bearing cockroach genome reveals convergent evolutionary mechanisms linked to viviparity in insects and beyond.</title>
        <authorList>
            <person name="Fouks B."/>
            <person name="Harrison M.C."/>
            <person name="Mikhailova A.A."/>
            <person name="Marchal E."/>
            <person name="English S."/>
            <person name="Carruthers M."/>
            <person name="Jennings E.C."/>
            <person name="Chiamaka E.L."/>
            <person name="Frigard R.A."/>
            <person name="Pippel M."/>
            <person name="Attardo G.M."/>
            <person name="Benoit J.B."/>
            <person name="Bornberg-Bauer E."/>
            <person name="Tobe S.S."/>
        </authorList>
    </citation>
    <scope>NUCLEOTIDE SEQUENCE</scope>
    <source>
        <strain evidence="11">Stay&amp;Tobe</strain>
    </source>
</reference>
<evidence type="ECO:0000313" key="11">
    <source>
        <dbReference type="EMBL" id="KAJ9595649.1"/>
    </source>
</evidence>
<evidence type="ECO:0000256" key="6">
    <source>
        <dbReference type="ARBA" id="ARBA00025708"/>
    </source>
</evidence>
<evidence type="ECO:0000256" key="9">
    <source>
        <dbReference type="ARBA" id="ARBA00047412"/>
    </source>
</evidence>
<evidence type="ECO:0000256" key="5">
    <source>
        <dbReference type="ARBA" id="ARBA00022898"/>
    </source>
</evidence>
<dbReference type="AlphaFoldDB" id="A0AAD8EMU3"/>
<organism evidence="11 12">
    <name type="scientific">Diploptera punctata</name>
    <name type="common">Pacific beetle cockroach</name>
    <dbReference type="NCBI Taxonomy" id="6984"/>
    <lineage>
        <taxon>Eukaryota</taxon>
        <taxon>Metazoa</taxon>
        <taxon>Ecdysozoa</taxon>
        <taxon>Arthropoda</taxon>
        <taxon>Hexapoda</taxon>
        <taxon>Insecta</taxon>
        <taxon>Pterygota</taxon>
        <taxon>Neoptera</taxon>
        <taxon>Polyneoptera</taxon>
        <taxon>Dictyoptera</taxon>
        <taxon>Blattodea</taxon>
        <taxon>Blaberoidea</taxon>
        <taxon>Blaberidae</taxon>
        <taxon>Diplopterinae</taxon>
        <taxon>Diploptera</taxon>
    </lineage>
</organism>
<feature type="non-terminal residue" evidence="11">
    <location>
        <position position="1"/>
    </location>
</feature>
<dbReference type="Gene3D" id="1.10.287.1970">
    <property type="match status" value="1"/>
</dbReference>
<dbReference type="Pfam" id="PF00155">
    <property type="entry name" value="Aminotran_1_2"/>
    <property type="match status" value="1"/>
</dbReference>
<keyword evidence="5" id="KW-0663">Pyridoxal phosphate</keyword>
<dbReference type="Gene3D" id="3.40.640.10">
    <property type="entry name" value="Type I PLP-dependent aspartate aminotransferase-like (Major domain)"/>
    <property type="match status" value="1"/>
</dbReference>
<evidence type="ECO:0000259" key="10">
    <source>
        <dbReference type="Pfam" id="PF00155"/>
    </source>
</evidence>
<keyword evidence="4" id="KW-0808">Transferase</keyword>
<comment type="subunit">
    <text evidence="2">Homodimer.</text>
</comment>
<dbReference type="SUPFAM" id="SSF53383">
    <property type="entry name" value="PLP-dependent transferases"/>
    <property type="match status" value="1"/>
</dbReference>
<evidence type="ECO:0000256" key="2">
    <source>
        <dbReference type="ARBA" id="ARBA00011738"/>
    </source>
</evidence>
<keyword evidence="12" id="KW-1185">Reference proteome</keyword>
<evidence type="ECO:0000313" key="12">
    <source>
        <dbReference type="Proteomes" id="UP001233999"/>
    </source>
</evidence>
<reference evidence="11" key="2">
    <citation type="submission" date="2023-05" db="EMBL/GenBank/DDBJ databases">
        <authorList>
            <person name="Fouks B."/>
        </authorList>
    </citation>
    <scope>NUCLEOTIDE SEQUENCE</scope>
    <source>
        <strain evidence="11">Stay&amp;Tobe</strain>
        <tissue evidence="11">Testes</tissue>
    </source>
</reference>
<dbReference type="EC" id="2.6.1.2" evidence="8"/>
<keyword evidence="3" id="KW-0032">Aminotransferase</keyword>
<feature type="domain" description="Aminotransferase class I/classII large" evidence="10">
    <location>
        <begin position="88"/>
        <end position="180"/>
    </location>
</feature>